<dbReference type="Proteomes" id="UP000019193">
    <property type="component" value="Unassembled WGS sequence"/>
</dbReference>
<geneLocation type="plasmid" evidence="1">
    <name>p1ANIBUN28F</name>
</geneLocation>
<name>A0AA36KMM2_ACINO</name>
<evidence type="ECO:0000313" key="2">
    <source>
        <dbReference type="Proteomes" id="UP000019193"/>
    </source>
</evidence>
<proteinExistence type="predicted"/>
<dbReference type="RefSeq" id="WP_016653395.1">
    <property type="nucleotide sequence ID" value="NZ_CBSD020000106.1"/>
</dbReference>
<keyword evidence="2" id="KW-1185">Reference proteome</keyword>
<gene>
    <name evidence="1" type="ORF">ANICBIBUN_P1_19953</name>
</gene>
<evidence type="ECO:0000313" key="1">
    <source>
        <dbReference type="EMBL" id="CDI28371.1"/>
    </source>
</evidence>
<comment type="caution">
    <text evidence="1">The sequence shown here is derived from an EMBL/GenBank/DDBJ whole genome shotgun (WGS) entry which is preliminary data.</text>
</comment>
<dbReference type="EMBL" id="CBSD020000106">
    <property type="protein sequence ID" value="CDI28371.1"/>
    <property type="molecule type" value="Genomic_DNA"/>
</dbReference>
<organism evidence="1 2">
    <name type="scientific">Acinetobacter nosocomialis 28F</name>
    <dbReference type="NCBI Taxonomy" id="1147131"/>
    <lineage>
        <taxon>Bacteria</taxon>
        <taxon>Pseudomonadati</taxon>
        <taxon>Pseudomonadota</taxon>
        <taxon>Gammaproteobacteria</taxon>
        <taxon>Moraxellales</taxon>
        <taxon>Moraxellaceae</taxon>
        <taxon>Acinetobacter</taxon>
        <taxon>Acinetobacter calcoaceticus/baumannii complex</taxon>
    </lineage>
</organism>
<protein>
    <submittedName>
        <fullName evidence="1">Uncharacterized protein</fullName>
    </submittedName>
</protein>
<sequence>MQTKFVDPSTYAVSNQPNPSFSYGVQHISNENGQPINGFNFSEYEIPVRKILRKDSSPVIGNFRSWPTPSADKFINAVVMTRLFVLCKDKQKFLVEKMVFRETGNIFNEDKLFIYSFCTENSQLEVYIDDNGMISEINRFNQNLNYEAKIPLNILGLNYLMTQVFYDLCRLNLSNVQLNSDHQLLIGKILNISSPFKELDSLTYDDLPSFNMLNNISLLE</sequence>
<accession>A0AA36KMM2</accession>
<reference evidence="1 2" key="1">
    <citation type="submission" date="2013-06" db="EMBL/GenBank/DDBJ databases">
        <title>Comparative analysis of genomes of multi-drug Acinetobacter sp. from Colombian Hospitals.</title>
        <authorList>
            <person name="Barreto-Hernandez E."/>
            <person name="Gonzalez E.B."/>
            <person name="Cepeda L.A."/>
            <person name="Valenzuela E.M."/>
            <person name="Falquet L."/>
            <person name="Reguero M.T."/>
            <person name="Mantilla R."/>
        </authorList>
    </citation>
    <scope>NUCLEOTIDE SEQUENCE [LARGE SCALE GENOMIC DNA]</scope>
    <source>
        <strain evidence="1 2">28F</strain>
        <plasmid evidence="1">p1ANIBUN28F</plasmid>
    </source>
</reference>
<dbReference type="AlphaFoldDB" id="A0AA36KMM2"/>
<keyword evidence="1" id="KW-0614">Plasmid</keyword>